<evidence type="ECO:0000313" key="1">
    <source>
        <dbReference type="EMBL" id="KAF1936521.1"/>
    </source>
</evidence>
<protein>
    <submittedName>
        <fullName evidence="1">Uncharacterized protein</fullName>
    </submittedName>
</protein>
<name>A0A6A5S778_9PLEO</name>
<organism evidence="1 2">
    <name type="scientific">Clathrospora elynae</name>
    <dbReference type="NCBI Taxonomy" id="706981"/>
    <lineage>
        <taxon>Eukaryota</taxon>
        <taxon>Fungi</taxon>
        <taxon>Dikarya</taxon>
        <taxon>Ascomycota</taxon>
        <taxon>Pezizomycotina</taxon>
        <taxon>Dothideomycetes</taxon>
        <taxon>Pleosporomycetidae</taxon>
        <taxon>Pleosporales</taxon>
        <taxon>Diademaceae</taxon>
        <taxon>Clathrospora</taxon>
    </lineage>
</organism>
<proteinExistence type="predicted"/>
<dbReference type="EMBL" id="ML976183">
    <property type="protein sequence ID" value="KAF1936521.1"/>
    <property type="molecule type" value="Genomic_DNA"/>
</dbReference>
<dbReference type="AlphaFoldDB" id="A0A6A5S778"/>
<sequence length="159" mass="18686">MRRFYLVQDGGHEVTDTGRREWRVPQPLQVARLERNPVRLYSHTINGLRHMDMPLLCQDSPSPRLAEIGSPLPKHSYRWMNLHGYDRYSGEHYVEFDASTFMWKLSDHAIVHQSYFADTLCVVVCSLTPLVRHDYRLHTCGSYATLEARQQQKTSRVWI</sequence>
<dbReference type="Proteomes" id="UP000800038">
    <property type="component" value="Unassembled WGS sequence"/>
</dbReference>
<accession>A0A6A5S778</accession>
<gene>
    <name evidence="1" type="ORF">EJ02DRAFT_82386</name>
</gene>
<evidence type="ECO:0000313" key="2">
    <source>
        <dbReference type="Proteomes" id="UP000800038"/>
    </source>
</evidence>
<keyword evidence="2" id="KW-1185">Reference proteome</keyword>
<reference evidence="1" key="1">
    <citation type="journal article" date="2020" name="Stud. Mycol.">
        <title>101 Dothideomycetes genomes: a test case for predicting lifestyles and emergence of pathogens.</title>
        <authorList>
            <person name="Haridas S."/>
            <person name="Albert R."/>
            <person name="Binder M."/>
            <person name="Bloem J."/>
            <person name="Labutti K."/>
            <person name="Salamov A."/>
            <person name="Andreopoulos B."/>
            <person name="Baker S."/>
            <person name="Barry K."/>
            <person name="Bills G."/>
            <person name="Bluhm B."/>
            <person name="Cannon C."/>
            <person name="Castanera R."/>
            <person name="Culley D."/>
            <person name="Daum C."/>
            <person name="Ezra D."/>
            <person name="Gonzalez J."/>
            <person name="Henrissat B."/>
            <person name="Kuo A."/>
            <person name="Liang C."/>
            <person name="Lipzen A."/>
            <person name="Lutzoni F."/>
            <person name="Magnuson J."/>
            <person name="Mondo S."/>
            <person name="Nolan M."/>
            <person name="Ohm R."/>
            <person name="Pangilinan J."/>
            <person name="Park H.-J."/>
            <person name="Ramirez L."/>
            <person name="Alfaro M."/>
            <person name="Sun H."/>
            <person name="Tritt A."/>
            <person name="Yoshinaga Y."/>
            <person name="Zwiers L.-H."/>
            <person name="Turgeon B."/>
            <person name="Goodwin S."/>
            <person name="Spatafora J."/>
            <person name="Crous P."/>
            <person name="Grigoriev I."/>
        </authorList>
    </citation>
    <scope>NUCLEOTIDE SEQUENCE</scope>
    <source>
        <strain evidence="1">CBS 161.51</strain>
    </source>
</reference>